<sequence length="317" mass="34969">MTSIHQAAVYDSDKQFLEIALPFVRDGLAKDDPVLVVTTSANLELLGDALGRDGRRVDYADTTFLGRRPVQRTTAFHRYWLRRGPEAPYGGHVRVLSEPLWIGRSSGDMRAWQRMESILNLLLRSTNVWMVCTYDARIHDPSVITTARRTHPSLSEDGRGLLPCPDYTEPLEFVRECDAVPLPRPPADAVAKSVETLPALRGFVSDHASLLGLTQDRATLLAVAVNEVAAHLDPPIDVHLWERFGAITCQIHRSGGGLTDPLAGFVPPSPTSGPGDGLWIAHQLCDRLDIHHGGDGCTVQLHVPSSRAEELRQSRKY</sequence>
<accession>A0A8J3RFV7</accession>
<dbReference type="RefSeq" id="WP_203888707.1">
    <property type="nucleotide sequence ID" value="NZ_BOOH01000003.1"/>
</dbReference>
<dbReference type="AlphaFoldDB" id="A0A8J3RFV7"/>
<evidence type="ECO:0000259" key="1">
    <source>
        <dbReference type="Pfam" id="PF14417"/>
    </source>
</evidence>
<evidence type="ECO:0000313" key="3">
    <source>
        <dbReference type="Proteomes" id="UP000616724"/>
    </source>
</evidence>
<comment type="caution">
    <text evidence="2">The sequence shown here is derived from an EMBL/GenBank/DDBJ whole genome shotgun (WGS) entry which is preliminary data.</text>
</comment>
<dbReference type="InterPro" id="IPR036890">
    <property type="entry name" value="HATPase_C_sf"/>
</dbReference>
<dbReference type="Pfam" id="PF14417">
    <property type="entry name" value="MEDS"/>
    <property type="match status" value="1"/>
</dbReference>
<dbReference type="NCBIfam" id="NF041045">
    <property type="entry name" value="RsbA_anti_sig"/>
    <property type="match status" value="1"/>
</dbReference>
<organism evidence="2 3">
    <name type="scientific">Planobispora longispora</name>
    <dbReference type="NCBI Taxonomy" id="28887"/>
    <lineage>
        <taxon>Bacteria</taxon>
        <taxon>Bacillati</taxon>
        <taxon>Actinomycetota</taxon>
        <taxon>Actinomycetes</taxon>
        <taxon>Streptosporangiales</taxon>
        <taxon>Streptosporangiaceae</taxon>
        <taxon>Planobispora</taxon>
    </lineage>
</organism>
<feature type="domain" description="MEDS" evidence="1">
    <location>
        <begin position="5"/>
        <end position="152"/>
    </location>
</feature>
<dbReference type="InterPro" id="IPR047718">
    <property type="entry name" value="RsbA-like_anti_sig"/>
</dbReference>
<protein>
    <recommendedName>
        <fullName evidence="1">MEDS domain-containing protein</fullName>
    </recommendedName>
</protein>
<dbReference type="EMBL" id="BOOH01000003">
    <property type="protein sequence ID" value="GIH73960.1"/>
    <property type="molecule type" value="Genomic_DNA"/>
</dbReference>
<proteinExistence type="predicted"/>
<dbReference type="InterPro" id="IPR025847">
    <property type="entry name" value="MEDS_domain"/>
</dbReference>
<keyword evidence="3" id="KW-1185">Reference proteome</keyword>
<reference evidence="2 3" key="1">
    <citation type="submission" date="2021-01" db="EMBL/GenBank/DDBJ databases">
        <title>Whole genome shotgun sequence of Planobispora longispora NBRC 13918.</title>
        <authorList>
            <person name="Komaki H."/>
            <person name="Tamura T."/>
        </authorList>
    </citation>
    <scope>NUCLEOTIDE SEQUENCE [LARGE SCALE GENOMIC DNA]</scope>
    <source>
        <strain evidence="2 3">NBRC 13918</strain>
    </source>
</reference>
<gene>
    <name evidence="2" type="ORF">Plo01_03890</name>
</gene>
<evidence type="ECO:0000313" key="2">
    <source>
        <dbReference type="EMBL" id="GIH73960.1"/>
    </source>
</evidence>
<name>A0A8J3RFV7_9ACTN</name>
<dbReference type="Gene3D" id="3.30.565.10">
    <property type="entry name" value="Histidine kinase-like ATPase, C-terminal domain"/>
    <property type="match status" value="1"/>
</dbReference>
<dbReference type="Proteomes" id="UP000616724">
    <property type="component" value="Unassembled WGS sequence"/>
</dbReference>